<dbReference type="NCBIfam" id="NF037968">
    <property type="entry name" value="SemiSWEET_2"/>
    <property type="match status" value="1"/>
</dbReference>
<protein>
    <submittedName>
        <fullName evidence="6">SemiSWEET transporter</fullName>
    </submittedName>
</protein>
<dbReference type="InterPro" id="IPR006603">
    <property type="entry name" value="PQ-loop_rpt"/>
</dbReference>
<reference evidence="6 7" key="1">
    <citation type="submission" date="2024-07" db="EMBL/GenBank/DDBJ databases">
        <title>The genome sequence of type strain Sediminicola arcticus GDMCC 1.2805.</title>
        <authorList>
            <person name="Liu Y."/>
        </authorList>
    </citation>
    <scope>NUCLEOTIDE SEQUENCE [LARGE SCALE GENOMIC DNA]</scope>
    <source>
        <strain evidence="6 7">GDMCC 1.2805</strain>
    </source>
</reference>
<dbReference type="InterPro" id="IPR047662">
    <property type="entry name" value="SemiSWEET"/>
</dbReference>
<dbReference type="RefSeq" id="WP_354613606.1">
    <property type="nucleotide sequence ID" value="NZ_JBEXAE010000001.1"/>
</dbReference>
<evidence type="ECO:0000256" key="4">
    <source>
        <dbReference type="ARBA" id="ARBA00023136"/>
    </source>
</evidence>
<gene>
    <name evidence="6" type="ORF">ABXZ36_01095</name>
</gene>
<feature type="transmembrane region" description="Helical" evidence="5">
    <location>
        <begin position="6"/>
        <end position="24"/>
    </location>
</feature>
<feature type="transmembrane region" description="Helical" evidence="5">
    <location>
        <begin position="60"/>
        <end position="80"/>
    </location>
</feature>
<organism evidence="6 7">
    <name type="scientific">Sediminicola arcticus</name>
    <dbReference type="NCBI Taxonomy" id="1574308"/>
    <lineage>
        <taxon>Bacteria</taxon>
        <taxon>Pseudomonadati</taxon>
        <taxon>Bacteroidota</taxon>
        <taxon>Flavobacteriia</taxon>
        <taxon>Flavobacteriales</taxon>
        <taxon>Flavobacteriaceae</taxon>
        <taxon>Sediminicola</taxon>
    </lineage>
</organism>
<keyword evidence="3 5" id="KW-1133">Transmembrane helix</keyword>
<accession>A0ABV2SQ07</accession>
<comment type="subcellular location">
    <subcellularLocation>
        <location evidence="1">Membrane</location>
        <topology evidence="1">Multi-pass membrane protein</topology>
    </subcellularLocation>
</comment>
<dbReference type="Proteomes" id="UP001549799">
    <property type="component" value="Unassembled WGS sequence"/>
</dbReference>
<keyword evidence="4 5" id="KW-0472">Membrane</keyword>
<evidence type="ECO:0000256" key="5">
    <source>
        <dbReference type="SAM" id="Phobius"/>
    </source>
</evidence>
<name>A0ABV2SQ07_9FLAO</name>
<comment type="caution">
    <text evidence="6">The sequence shown here is derived from an EMBL/GenBank/DDBJ whole genome shotgun (WGS) entry which is preliminary data.</text>
</comment>
<keyword evidence="7" id="KW-1185">Reference proteome</keyword>
<dbReference type="Pfam" id="PF04193">
    <property type="entry name" value="PQ-loop"/>
    <property type="match status" value="1"/>
</dbReference>
<feature type="transmembrane region" description="Helical" evidence="5">
    <location>
        <begin position="36"/>
        <end position="54"/>
    </location>
</feature>
<evidence type="ECO:0000256" key="2">
    <source>
        <dbReference type="ARBA" id="ARBA00022692"/>
    </source>
</evidence>
<dbReference type="EMBL" id="JBEXAE010000001">
    <property type="protein sequence ID" value="MET6989238.1"/>
    <property type="molecule type" value="Genomic_DNA"/>
</dbReference>
<evidence type="ECO:0000313" key="6">
    <source>
        <dbReference type="EMBL" id="MET6989238.1"/>
    </source>
</evidence>
<evidence type="ECO:0000256" key="3">
    <source>
        <dbReference type="ARBA" id="ARBA00022989"/>
    </source>
</evidence>
<evidence type="ECO:0000313" key="7">
    <source>
        <dbReference type="Proteomes" id="UP001549799"/>
    </source>
</evidence>
<sequence>MIDKIEIIGLAAAVLTTTSFVPQVYKAWNQKATKDISLTMYLSFFMGVVLWFIYGIQIESLSIILANSVTGLLVFIVIILKLKYK</sequence>
<keyword evidence="2 5" id="KW-0812">Transmembrane</keyword>
<proteinExistence type="predicted"/>
<dbReference type="Gene3D" id="1.20.1280.290">
    <property type="match status" value="1"/>
</dbReference>
<evidence type="ECO:0000256" key="1">
    <source>
        <dbReference type="ARBA" id="ARBA00004141"/>
    </source>
</evidence>